<feature type="compositionally biased region" description="Pro residues" evidence="1">
    <location>
        <begin position="217"/>
        <end position="235"/>
    </location>
</feature>
<feature type="region of interest" description="Disordered" evidence="1">
    <location>
        <begin position="211"/>
        <end position="235"/>
    </location>
</feature>
<accession>A0AAE1EVL1</accession>
<feature type="region of interest" description="Disordered" evidence="1">
    <location>
        <begin position="136"/>
        <end position="166"/>
    </location>
</feature>
<organism evidence="2 3">
    <name type="scientific">Petrolisthes cinctipes</name>
    <name type="common">Flat porcelain crab</name>
    <dbReference type="NCBI Taxonomy" id="88211"/>
    <lineage>
        <taxon>Eukaryota</taxon>
        <taxon>Metazoa</taxon>
        <taxon>Ecdysozoa</taxon>
        <taxon>Arthropoda</taxon>
        <taxon>Crustacea</taxon>
        <taxon>Multicrustacea</taxon>
        <taxon>Malacostraca</taxon>
        <taxon>Eumalacostraca</taxon>
        <taxon>Eucarida</taxon>
        <taxon>Decapoda</taxon>
        <taxon>Pleocyemata</taxon>
        <taxon>Anomura</taxon>
        <taxon>Galatheoidea</taxon>
        <taxon>Porcellanidae</taxon>
        <taxon>Petrolisthes</taxon>
    </lineage>
</organism>
<evidence type="ECO:0000313" key="2">
    <source>
        <dbReference type="EMBL" id="KAK3862440.1"/>
    </source>
</evidence>
<sequence>MHAITIRNVAFLPPCSRKFVVAVLVRERRPSRRSAMIQFHLPAPGPSSVRTTPIPCNPTTPHLTLAIPQHPTHPLQSHTLPTNPCNPTPSHPTLVIPHLPTLSHPCNTTPPHPIPPKLDTSATVPTPSKAFDSTHTLPGFSPIQPFPPTTPHPTLQSRSSPPCLARPLSAHLPPPCLNPPLLPVRTHPKHISTHSTYTHHALTKLLPVPTRTISQPTHPPVRIPTRPQPTPSHLP</sequence>
<protein>
    <submittedName>
        <fullName evidence="2">Uncharacterized protein</fullName>
    </submittedName>
</protein>
<name>A0AAE1EVL1_PETCI</name>
<comment type="caution">
    <text evidence="2">The sequence shown here is derived from an EMBL/GenBank/DDBJ whole genome shotgun (WGS) entry which is preliminary data.</text>
</comment>
<evidence type="ECO:0000313" key="3">
    <source>
        <dbReference type="Proteomes" id="UP001286313"/>
    </source>
</evidence>
<keyword evidence="3" id="KW-1185">Reference proteome</keyword>
<reference evidence="2" key="1">
    <citation type="submission" date="2023-10" db="EMBL/GenBank/DDBJ databases">
        <title>Genome assemblies of two species of porcelain crab, Petrolisthes cinctipes and Petrolisthes manimaculis (Anomura: Porcellanidae).</title>
        <authorList>
            <person name="Angst P."/>
        </authorList>
    </citation>
    <scope>NUCLEOTIDE SEQUENCE</scope>
    <source>
        <strain evidence="2">PB745_01</strain>
        <tissue evidence="2">Gill</tissue>
    </source>
</reference>
<dbReference type="EMBL" id="JAWQEG010004246">
    <property type="protein sequence ID" value="KAK3862440.1"/>
    <property type="molecule type" value="Genomic_DNA"/>
</dbReference>
<evidence type="ECO:0000256" key="1">
    <source>
        <dbReference type="SAM" id="MobiDB-lite"/>
    </source>
</evidence>
<dbReference type="Proteomes" id="UP001286313">
    <property type="component" value="Unassembled WGS sequence"/>
</dbReference>
<proteinExistence type="predicted"/>
<gene>
    <name evidence="2" type="ORF">Pcinc_031706</name>
</gene>
<dbReference type="AlphaFoldDB" id="A0AAE1EVL1"/>